<feature type="compositionally biased region" description="Polar residues" evidence="1">
    <location>
        <begin position="1"/>
        <end position="20"/>
    </location>
</feature>
<reference evidence="2 3" key="1">
    <citation type="submission" date="2019-12" db="EMBL/GenBank/DDBJ databases">
        <authorList>
            <person name="Floudas D."/>
            <person name="Bentzer J."/>
            <person name="Ahren D."/>
            <person name="Johansson T."/>
            <person name="Persson P."/>
            <person name="Tunlid A."/>
        </authorList>
    </citation>
    <scope>NUCLEOTIDE SEQUENCE [LARGE SCALE GENOMIC DNA]</scope>
    <source>
        <strain evidence="2 3">CBS 102.39</strain>
    </source>
</reference>
<accession>A0A8H4VU28</accession>
<feature type="region of interest" description="Disordered" evidence="1">
    <location>
        <begin position="1"/>
        <end position="25"/>
    </location>
</feature>
<name>A0A8H4VU28_9AGAR</name>
<organism evidence="2 3">
    <name type="scientific">Agrocybe pediades</name>
    <dbReference type="NCBI Taxonomy" id="84607"/>
    <lineage>
        <taxon>Eukaryota</taxon>
        <taxon>Fungi</taxon>
        <taxon>Dikarya</taxon>
        <taxon>Basidiomycota</taxon>
        <taxon>Agaricomycotina</taxon>
        <taxon>Agaricomycetes</taxon>
        <taxon>Agaricomycetidae</taxon>
        <taxon>Agaricales</taxon>
        <taxon>Agaricineae</taxon>
        <taxon>Strophariaceae</taxon>
        <taxon>Agrocybe</taxon>
    </lineage>
</organism>
<evidence type="ECO:0000313" key="3">
    <source>
        <dbReference type="Proteomes" id="UP000521872"/>
    </source>
</evidence>
<dbReference type="Proteomes" id="UP000521872">
    <property type="component" value="Unassembled WGS sequence"/>
</dbReference>
<dbReference type="EMBL" id="JAACJL010000002">
    <property type="protein sequence ID" value="KAF4622588.1"/>
    <property type="molecule type" value="Genomic_DNA"/>
</dbReference>
<evidence type="ECO:0000256" key="1">
    <source>
        <dbReference type="SAM" id="MobiDB-lite"/>
    </source>
</evidence>
<comment type="caution">
    <text evidence="2">The sequence shown here is derived from an EMBL/GenBank/DDBJ whole genome shotgun (WGS) entry which is preliminary data.</text>
</comment>
<dbReference type="AlphaFoldDB" id="A0A8H4VU28"/>
<sequence>MPSSLGRSAVASHSTASSNRRGWEGRFNAPDLLLHPTREAQAYYPFCRFLRRRSPPSYQSCNANNLPIDYRGLEPCHILSRRTLFECVQ</sequence>
<proteinExistence type="predicted"/>
<gene>
    <name evidence="2" type="ORF">D9613_009234</name>
</gene>
<keyword evidence="3" id="KW-1185">Reference proteome</keyword>
<protein>
    <submittedName>
        <fullName evidence="2">Uncharacterized protein</fullName>
    </submittedName>
</protein>
<evidence type="ECO:0000313" key="2">
    <source>
        <dbReference type="EMBL" id="KAF4622588.1"/>
    </source>
</evidence>